<dbReference type="SMART" id="SM00248">
    <property type="entry name" value="ANK"/>
    <property type="match status" value="7"/>
</dbReference>
<dbReference type="PANTHER" id="PTHR24198:SF165">
    <property type="entry name" value="ANKYRIN REPEAT-CONTAINING PROTEIN-RELATED"/>
    <property type="match status" value="1"/>
</dbReference>
<name>A0AA38R4F0_9PEZI</name>
<organism evidence="4 5">
    <name type="scientific">Coniochaeta hoffmannii</name>
    <dbReference type="NCBI Taxonomy" id="91930"/>
    <lineage>
        <taxon>Eukaryota</taxon>
        <taxon>Fungi</taxon>
        <taxon>Dikarya</taxon>
        <taxon>Ascomycota</taxon>
        <taxon>Pezizomycotina</taxon>
        <taxon>Sordariomycetes</taxon>
        <taxon>Sordariomycetidae</taxon>
        <taxon>Coniochaetales</taxon>
        <taxon>Coniochaetaceae</taxon>
        <taxon>Coniochaeta</taxon>
    </lineage>
</organism>
<dbReference type="Proteomes" id="UP001174691">
    <property type="component" value="Unassembled WGS sequence"/>
</dbReference>
<keyword evidence="5" id="KW-1185">Reference proteome</keyword>
<dbReference type="Pfam" id="PF12796">
    <property type="entry name" value="Ank_2"/>
    <property type="match status" value="2"/>
</dbReference>
<dbReference type="PROSITE" id="PS50088">
    <property type="entry name" value="ANK_REPEAT"/>
    <property type="match status" value="4"/>
</dbReference>
<dbReference type="InterPro" id="IPR036770">
    <property type="entry name" value="Ankyrin_rpt-contain_sf"/>
</dbReference>
<evidence type="ECO:0000256" key="3">
    <source>
        <dbReference type="PROSITE-ProRule" id="PRU00023"/>
    </source>
</evidence>
<sequence length="882" mass="97772">MEVLGLVASVVTLCETLSVVSKGMRTFIDLRKAPAEFLDLQNELSSTYGYLLQVQSVLRSLESPTAVLPPPDLRQALKVVQKLASHVSDLEETVKEFERRSRGFNVKGELRVPRIRWKQETGKINDIRSKIKAEREILADFIRLLPISQHLGQASLILDIQRVTRQSTAELGQKLDETTRALRSLQPLIKEATENLESAAPVVQETSATAHAVPSSFGVSTKTGGEISVHYDRIRATIETIQTTADSVARTSGRQETFKSSLGAMRQSLDHMRQELDKVHQPRNPPHITDDVLDEFRTFENGLQDVLDNVKQLRSVDSISETSLNEFFFSDNATLASSSNSVKLVQSLTTVHNADLHRRHNPSAESGVIHIQASARLRCLSTCKCQCHRFANMRTGGAVAKAVGSFFMRYNTVPVLGKGKCDNPKCRVNTPSSIQLNYVFPAWLIQTAISFSMQWGGLGGEKANCNLKVSRVLQSDHPVWWAIQHSSVTVFQAYLSERKIYPDDVDEDGSPLLTAALRHNLDLVRLLLPFYRNVSDKDSVGRSPASQAQKYLVRDWDFLNDESRWSLQKVVKLDEEAELGSTLVLDSILRRRPIDIDDALSIEPTSVNSLDNDGWGPMHWAALKADDALLRKLLDHGAKVDIRTPVHRTALHIVADHGSIPCAVVLLEAGTDVNAVDHWDKTPLFQATQCHCVDLVELLLESGADPRRADKFGDTPLHALSFSLRKRNDSGVDRISQSLVKRGARQDVLNSKGRSPVFMAVENGKVDVFRSLRNLGADLSTVNPSGQTILHAAASSGTLELLQVMRAADISVVDVHQLDDSQVSAAEYFAKRVKSPTPEETKVFQMLVEEMEYLYNLQGRGTVASLASPISSTSEFFDAVED</sequence>
<dbReference type="Pfam" id="PF00023">
    <property type="entry name" value="Ank"/>
    <property type="match status" value="1"/>
</dbReference>
<dbReference type="PROSITE" id="PS50297">
    <property type="entry name" value="ANK_REP_REGION"/>
    <property type="match status" value="3"/>
</dbReference>
<reference evidence="4" key="1">
    <citation type="submission" date="2022-07" db="EMBL/GenBank/DDBJ databases">
        <title>Fungi with potential for degradation of polypropylene.</title>
        <authorList>
            <person name="Gostincar C."/>
        </authorList>
    </citation>
    <scope>NUCLEOTIDE SEQUENCE</scope>
    <source>
        <strain evidence="4">EXF-13287</strain>
    </source>
</reference>
<comment type="caution">
    <text evidence="4">The sequence shown here is derived from an EMBL/GenBank/DDBJ whole genome shotgun (WGS) entry which is preliminary data.</text>
</comment>
<dbReference type="Gene3D" id="1.25.40.20">
    <property type="entry name" value="Ankyrin repeat-containing domain"/>
    <property type="match status" value="1"/>
</dbReference>
<accession>A0AA38R4F0</accession>
<dbReference type="SUPFAM" id="SSF48403">
    <property type="entry name" value="Ankyrin repeat"/>
    <property type="match status" value="1"/>
</dbReference>
<dbReference type="EMBL" id="JANBVN010000192">
    <property type="protein sequence ID" value="KAJ9133926.1"/>
    <property type="molecule type" value="Genomic_DNA"/>
</dbReference>
<feature type="repeat" description="ANK" evidence="3">
    <location>
        <begin position="613"/>
        <end position="645"/>
    </location>
</feature>
<evidence type="ECO:0000313" key="5">
    <source>
        <dbReference type="Proteomes" id="UP001174691"/>
    </source>
</evidence>
<proteinExistence type="predicted"/>
<evidence type="ECO:0000256" key="2">
    <source>
        <dbReference type="ARBA" id="ARBA00023043"/>
    </source>
</evidence>
<evidence type="ECO:0000256" key="1">
    <source>
        <dbReference type="ARBA" id="ARBA00022737"/>
    </source>
</evidence>
<dbReference type="PANTHER" id="PTHR24198">
    <property type="entry name" value="ANKYRIN REPEAT AND PROTEIN KINASE DOMAIN-CONTAINING PROTEIN"/>
    <property type="match status" value="1"/>
</dbReference>
<gene>
    <name evidence="4" type="ORF">NKR19_g8858</name>
</gene>
<feature type="repeat" description="ANK" evidence="3">
    <location>
        <begin position="679"/>
        <end position="711"/>
    </location>
</feature>
<feature type="repeat" description="ANK" evidence="3">
    <location>
        <begin position="646"/>
        <end position="678"/>
    </location>
</feature>
<dbReference type="InterPro" id="IPR002110">
    <property type="entry name" value="Ankyrin_rpt"/>
</dbReference>
<feature type="repeat" description="ANK" evidence="3">
    <location>
        <begin position="752"/>
        <end position="784"/>
    </location>
</feature>
<dbReference type="AlphaFoldDB" id="A0AA38R4F0"/>
<keyword evidence="2 3" id="KW-0040">ANK repeat</keyword>
<keyword evidence="1" id="KW-0677">Repeat</keyword>
<protein>
    <recommendedName>
        <fullName evidence="6">Ankyrin</fullName>
    </recommendedName>
</protein>
<evidence type="ECO:0000313" key="4">
    <source>
        <dbReference type="EMBL" id="KAJ9133926.1"/>
    </source>
</evidence>
<evidence type="ECO:0008006" key="6">
    <source>
        <dbReference type="Google" id="ProtNLM"/>
    </source>
</evidence>